<dbReference type="Pfam" id="PF01607">
    <property type="entry name" value="CBM_14"/>
    <property type="match status" value="1"/>
</dbReference>
<protein>
    <recommendedName>
        <fullName evidence="3">Chitin-binding type-2 domain-containing protein</fullName>
    </recommendedName>
</protein>
<dbReference type="InParanoid" id="A7SDU4"/>
<feature type="region of interest" description="Disordered" evidence="2">
    <location>
        <begin position="983"/>
        <end position="1117"/>
    </location>
</feature>
<evidence type="ECO:0000313" key="5">
    <source>
        <dbReference type="Proteomes" id="UP000001593"/>
    </source>
</evidence>
<feature type="domain" description="Chitin-binding type-2" evidence="3">
    <location>
        <begin position="568"/>
        <end position="624"/>
    </location>
</feature>
<feature type="compositionally biased region" description="Basic and acidic residues" evidence="2">
    <location>
        <begin position="1192"/>
        <end position="1377"/>
    </location>
</feature>
<reference evidence="4 5" key="1">
    <citation type="journal article" date="2007" name="Science">
        <title>Sea anemone genome reveals ancestral eumetazoan gene repertoire and genomic organization.</title>
        <authorList>
            <person name="Putnam N.H."/>
            <person name="Srivastava M."/>
            <person name="Hellsten U."/>
            <person name="Dirks B."/>
            <person name="Chapman J."/>
            <person name="Salamov A."/>
            <person name="Terry A."/>
            <person name="Shapiro H."/>
            <person name="Lindquist E."/>
            <person name="Kapitonov V.V."/>
            <person name="Jurka J."/>
            <person name="Genikhovich G."/>
            <person name="Grigoriev I.V."/>
            <person name="Lucas S.M."/>
            <person name="Steele R.E."/>
            <person name="Finnerty J.R."/>
            <person name="Technau U."/>
            <person name="Martindale M.Q."/>
            <person name="Rokhsar D.S."/>
        </authorList>
    </citation>
    <scope>NUCLEOTIDE SEQUENCE [LARGE SCALE GENOMIC DNA]</scope>
    <source>
        <strain evidence="5">CH2 X CH6</strain>
    </source>
</reference>
<feature type="compositionally biased region" description="Low complexity" evidence="2">
    <location>
        <begin position="1024"/>
        <end position="1036"/>
    </location>
</feature>
<dbReference type="PROSITE" id="PS50940">
    <property type="entry name" value="CHIT_BIND_II"/>
    <property type="match status" value="1"/>
</dbReference>
<dbReference type="Gene3D" id="2.60.40.760">
    <property type="entry name" value="Expansin, cellulose-binding-like domain"/>
    <property type="match status" value="2"/>
</dbReference>
<dbReference type="SMART" id="SM00494">
    <property type="entry name" value="ChtBD2"/>
    <property type="match status" value="1"/>
</dbReference>
<dbReference type="HOGENOM" id="CLU_250755_0_0_1"/>
<dbReference type="InterPro" id="IPR002557">
    <property type="entry name" value="Chitin-bd_dom"/>
</dbReference>
<evidence type="ECO:0000256" key="1">
    <source>
        <dbReference type="ARBA" id="ARBA00022729"/>
    </source>
</evidence>
<dbReference type="InterPro" id="IPR036508">
    <property type="entry name" value="Chitin-bd_dom_sf"/>
</dbReference>
<feature type="region of interest" description="Disordered" evidence="2">
    <location>
        <begin position="1160"/>
        <end position="1440"/>
    </location>
</feature>
<dbReference type="Gene3D" id="2.40.40.10">
    <property type="entry name" value="RlpA-like domain"/>
    <property type="match status" value="2"/>
</dbReference>
<dbReference type="eggNOG" id="ENOG502SGXE">
    <property type="taxonomic scope" value="Eukaryota"/>
</dbReference>
<dbReference type="InterPro" id="IPR036908">
    <property type="entry name" value="RlpA-like_sf"/>
</dbReference>
<proteinExistence type="predicted"/>
<keyword evidence="1" id="KW-0732">Signal</keyword>
<dbReference type="SUPFAM" id="SSF50685">
    <property type="entry name" value="Barwin-like endoglucanases"/>
    <property type="match status" value="2"/>
</dbReference>
<feature type="compositionally biased region" description="Low complexity" evidence="2">
    <location>
        <begin position="835"/>
        <end position="849"/>
    </location>
</feature>
<evidence type="ECO:0000313" key="4">
    <source>
        <dbReference type="EMBL" id="EDO38172.1"/>
    </source>
</evidence>
<dbReference type="InterPro" id="IPR036749">
    <property type="entry name" value="Expansin_CBD_sf"/>
</dbReference>
<feature type="compositionally biased region" description="Polar residues" evidence="2">
    <location>
        <begin position="1061"/>
        <end position="1080"/>
    </location>
</feature>
<dbReference type="CDD" id="cd22271">
    <property type="entry name" value="DPBB_EXP_N-like"/>
    <property type="match status" value="2"/>
</dbReference>
<name>A7SDU4_NEMVE</name>
<feature type="compositionally biased region" description="Basic and acidic residues" evidence="2">
    <location>
        <begin position="918"/>
        <end position="931"/>
    </location>
</feature>
<sequence length="1461" mass="158599">MAFDLVWKVGRDRLIRRLDYTGGPLERVELLTLPFAPQHNKIKHLTVGLCHVYSRSKWRSKIKELPLPERNQIINHKSATYYGEYPGGGACSLDPLSPLASQPGWIRVAAGYEDFQGSLGCGMCLEIKGSGKGSGSDPVTGTLKGVVHDLCGGCKQAITKRQYVTGDLDLFVPGDGRWDITFTAIDCPTVPGNDGNLMLRFTGSDPWYIKLKARNTRVPVAGIEVVKNNNISCLLRVGDNYFVGKSQGVFDFPMKVRLTAVTGEQKEVTIPSLKNDENVITDVQFTGHNTGAMCKLYAFAFILVSAALFFEVQATYYGEYPGGGACSLDPLSPLASQPGWIRVAAGYEDFQGSLGCGMCLEIKGSGKGSGSDPVTGTLKGVVHDLCGGCKQAITKRQYVTGDLDLFVPGDGRWDITFTAIDCPTVPGNDGNLMLRFTGSDPWYIKLQARNTRVPVAGIEVVKNNNISCLLRVGDNYFVGKSQGVFDFPMKVRLTAVTGEQKEVTIPSLKNDENVITDVQFTGHNTGGRVELQEQCGINWSFPRNGPDNIKCMGQGNKPPYPSGGMVRDNFCEGKHGGTFPDPDDCRGFIICNHGNTHRMKCEPGLMFNPKGMNCDLPERVNCGARKQDDLISPAFKLSDQDTVVNMGRGDMGVVNMKEFESASTPQEVEPIPVEERLKNRNFGQMANAATQQARIMSQAVNDSEEHHQSFMPTIMLTLRPGTAGAPSATDFAGVTQSQQEPLGVNTESKQVSHHSSSFHVNIGGNEKSDDMQHSDAPKHVVKVQIGGNKKESDSQVNDNVDGKARPTLEVSFGGSKIQAHAEPGKTAGSEIADESSSLSSGRPSVVVSVHHPRPSGTTAGLNDASSESKGQQTPINVFINTKKAQSGYSMDKNSHDFATENNQVQKLEDHTGTPLVSKETESSGDQKEKSNDMAPVAYHPDPFCAQQATCNDIGAVNNVVSQALGPPNSAVNFPIQLLSGAPTHADDNKLSLGTEGKGLEGRPALTEPAFEQSKSAQGLGVIPSTSSESTATESQTDLQPLELPSDQAKKLGKKIEESTVPGISNEGNVHTDAGTSQTEFPSEKSKENYPAEQKQSLGTEEIPDIVPDTSPQNYQGVYISDIPPKQAQSTIQEQNRPLESYLKAVAAHVMSHMINPSVQSAVKGSVDASSPVQGTSQMATSDANGLPPMVHQRTDDLTQDDKKKEETDGKEDKGAKEEEKGSNEKDEKNTKGEEKDKGKEDKGKDGEERKEKENKHGKVEKGNQDGEGKERKDEKDKNGEDGKGEDKDKEDKKGKDKEDNEKEQKEEKGDKDGEGKERKDEKDKNGEDGKGGDKDKEDKEGKNKEDNEKEKEKKGKDEKDEKEGKEGKEDKDEKDSDGSSQRPSLDLVVQQASDGSTELQVTGNHMNNQQRNGKLMDGQKGNKMPTIGITIKGKGGPDHHILFSKRHGMLDHKGHHTHHHE</sequence>
<dbReference type="Proteomes" id="UP000001593">
    <property type="component" value="Unassembled WGS sequence"/>
</dbReference>
<evidence type="ECO:0000259" key="3">
    <source>
        <dbReference type="PROSITE" id="PS50940"/>
    </source>
</evidence>
<feature type="region of interest" description="Disordered" evidence="2">
    <location>
        <begin position="902"/>
        <end position="936"/>
    </location>
</feature>
<dbReference type="PANTHER" id="PTHR31836:SF28">
    <property type="entry name" value="SRCR DOMAIN-CONTAINING PROTEIN-RELATED"/>
    <property type="match status" value="1"/>
</dbReference>
<dbReference type="InterPro" id="IPR051477">
    <property type="entry name" value="Expansin_CellWall"/>
</dbReference>
<organism evidence="4 5">
    <name type="scientific">Nematostella vectensis</name>
    <name type="common">Starlet sea anemone</name>
    <dbReference type="NCBI Taxonomy" id="45351"/>
    <lineage>
        <taxon>Eukaryota</taxon>
        <taxon>Metazoa</taxon>
        <taxon>Cnidaria</taxon>
        <taxon>Anthozoa</taxon>
        <taxon>Hexacorallia</taxon>
        <taxon>Actiniaria</taxon>
        <taxon>Edwardsiidae</taxon>
        <taxon>Nematostella</taxon>
    </lineage>
</organism>
<dbReference type="PANTHER" id="PTHR31836">
    <property type="match status" value="1"/>
</dbReference>
<dbReference type="STRING" id="45351.A7SDU4"/>
<gene>
    <name evidence="4" type="ORF">NEMVEDRAFT_v1g210732</name>
</gene>
<feature type="compositionally biased region" description="Polar residues" evidence="2">
    <location>
        <begin position="857"/>
        <end position="874"/>
    </location>
</feature>
<feature type="compositionally biased region" description="Basic and acidic residues" evidence="2">
    <location>
        <begin position="1047"/>
        <end position="1057"/>
    </location>
</feature>
<dbReference type="Gene3D" id="2.170.140.10">
    <property type="entry name" value="Chitin binding domain"/>
    <property type="match status" value="1"/>
</dbReference>
<feature type="region of interest" description="Disordered" evidence="2">
    <location>
        <begin position="786"/>
        <end position="874"/>
    </location>
</feature>
<feature type="compositionally biased region" description="Polar residues" evidence="2">
    <location>
        <begin position="1160"/>
        <end position="1183"/>
    </location>
</feature>
<evidence type="ECO:0000256" key="2">
    <source>
        <dbReference type="SAM" id="MobiDB-lite"/>
    </source>
</evidence>
<keyword evidence="5" id="KW-1185">Reference proteome</keyword>
<dbReference type="SUPFAM" id="SSF57625">
    <property type="entry name" value="Invertebrate chitin-binding proteins"/>
    <property type="match status" value="1"/>
</dbReference>
<dbReference type="GO" id="GO:0005576">
    <property type="term" value="C:extracellular region"/>
    <property type="evidence" value="ECO:0007669"/>
    <property type="project" value="InterPro"/>
</dbReference>
<accession>A7SDU4</accession>
<dbReference type="GO" id="GO:0008061">
    <property type="term" value="F:chitin binding"/>
    <property type="evidence" value="ECO:0007669"/>
    <property type="project" value="InterPro"/>
</dbReference>
<dbReference type="EMBL" id="DS469632">
    <property type="protein sequence ID" value="EDO38172.1"/>
    <property type="molecule type" value="Genomic_DNA"/>
</dbReference>
<feature type="compositionally biased region" description="Polar residues" evidence="2">
    <location>
        <begin position="1390"/>
        <end position="1412"/>
    </location>
</feature>